<dbReference type="Gene3D" id="3.30.420.510">
    <property type="match status" value="1"/>
</dbReference>
<sequence>MTDFIKLQKLYNSRRADQSGDDSKYEIKIKKMNGSMHFLKFQTTDFPDSLSLVKDQLFNPSLFSVSATGGGAYKYQSLLEDLLGRPCEKADELESLIRGITFLQEIYPNECYTFIPSDSGNQPRKVVIPMKQSVYPFILVNIGSGVSILKVTSENVCERVGGCPMGGGTFFGLARLLAGGLSFDEALKQAGEGNKSNVDMLVRDIYGGNYDKFNLKGSVVASSFGKLGREGNDTAFSQADVLASILHMITNNIGSLANLHAKAYGITRIIYSGNFFHHNQAAMHLLSMSMRYWSAGAVKALFLEHEGYCGAVGALLSTLKNTEFNVIPNSTIDDDDKNSVDVDPMASVEEIRDYIWEDKQDQVV</sequence>
<keyword evidence="7" id="KW-0547">Nucleotide-binding</keyword>
<comment type="pathway">
    <text evidence="3">Cofactor biosynthesis; coenzyme A biosynthesis; CoA from (R)-pantothenate: step 1/5.</text>
</comment>
<name>D8MBD9_BLAHO</name>
<keyword evidence="6" id="KW-0808">Transferase</keyword>
<dbReference type="InterPro" id="IPR043129">
    <property type="entry name" value="ATPase_NBD"/>
</dbReference>
<dbReference type="GO" id="GO:0015937">
    <property type="term" value="P:coenzyme A biosynthetic process"/>
    <property type="evidence" value="ECO:0007669"/>
    <property type="project" value="UniProtKB-KW"/>
</dbReference>
<keyword evidence="9" id="KW-0067">ATP-binding</keyword>
<keyword evidence="13" id="KW-1185">Reference proteome</keyword>
<dbReference type="Proteomes" id="UP000008312">
    <property type="component" value="Unassembled WGS sequence"/>
</dbReference>
<comment type="catalytic activity">
    <reaction evidence="1">
        <text>(R)-pantothenate + ATP = (R)-4'-phosphopantothenate + ADP + H(+)</text>
        <dbReference type="Rhea" id="RHEA:16373"/>
        <dbReference type="ChEBI" id="CHEBI:10986"/>
        <dbReference type="ChEBI" id="CHEBI:15378"/>
        <dbReference type="ChEBI" id="CHEBI:29032"/>
        <dbReference type="ChEBI" id="CHEBI:30616"/>
        <dbReference type="ChEBI" id="CHEBI:456216"/>
        <dbReference type="EC" id="2.7.1.33"/>
    </reaction>
</comment>
<evidence type="ECO:0000256" key="5">
    <source>
        <dbReference type="ARBA" id="ARBA00022490"/>
    </source>
</evidence>
<evidence type="ECO:0000256" key="1">
    <source>
        <dbReference type="ARBA" id="ARBA00001206"/>
    </source>
</evidence>
<accession>D8MBD9</accession>
<dbReference type="CDD" id="cd24122">
    <property type="entry name" value="ASKHA_NBD_PanK-II_Pank1-like"/>
    <property type="match status" value="1"/>
</dbReference>
<dbReference type="GO" id="GO:0005524">
    <property type="term" value="F:ATP binding"/>
    <property type="evidence" value="ECO:0007669"/>
    <property type="project" value="UniProtKB-KW"/>
</dbReference>
<evidence type="ECO:0000256" key="11">
    <source>
        <dbReference type="ARBA" id="ARBA00060870"/>
    </source>
</evidence>
<protein>
    <recommendedName>
        <fullName evidence="4">pantothenate kinase</fullName>
        <ecNumber evidence="4">2.7.1.33</ecNumber>
    </recommendedName>
</protein>
<dbReference type="RefSeq" id="XP_012899426.1">
    <property type="nucleotide sequence ID" value="XM_013043972.1"/>
</dbReference>
<evidence type="ECO:0000256" key="9">
    <source>
        <dbReference type="ARBA" id="ARBA00022840"/>
    </source>
</evidence>
<evidence type="ECO:0000256" key="7">
    <source>
        <dbReference type="ARBA" id="ARBA00022741"/>
    </source>
</evidence>
<dbReference type="OrthoDB" id="275583at2759"/>
<dbReference type="OMA" id="FKNPDIC"/>
<organism evidence="12">
    <name type="scientific">Blastocystis hominis</name>
    <dbReference type="NCBI Taxonomy" id="12968"/>
    <lineage>
        <taxon>Eukaryota</taxon>
        <taxon>Sar</taxon>
        <taxon>Stramenopiles</taxon>
        <taxon>Bigyra</taxon>
        <taxon>Opalozoa</taxon>
        <taxon>Opalinata</taxon>
        <taxon>Blastocystidae</taxon>
        <taxon>Blastocystis</taxon>
    </lineage>
</organism>
<dbReference type="InterPro" id="IPR004567">
    <property type="entry name" value="Type_II_PanK"/>
</dbReference>
<proteinExistence type="inferred from homology"/>
<dbReference type="GO" id="GO:0004594">
    <property type="term" value="F:pantothenate kinase activity"/>
    <property type="evidence" value="ECO:0007669"/>
    <property type="project" value="UniProtKB-EC"/>
</dbReference>
<evidence type="ECO:0000256" key="4">
    <source>
        <dbReference type="ARBA" id="ARBA00012102"/>
    </source>
</evidence>
<evidence type="ECO:0000313" key="13">
    <source>
        <dbReference type="Proteomes" id="UP000008312"/>
    </source>
</evidence>
<comment type="subcellular location">
    <subcellularLocation>
        <location evidence="2">Cytoplasm</location>
    </subcellularLocation>
</comment>
<dbReference type="GO" id="GO:0005634">
    <property type="term" value="C:nucleus"/>
    <property type="evidence" value="ECO:0007669"/>
    <property type="project" value="TreeGrafter"/>
</dbReference>
<dbReference type="PANTHER" id="PTHR12280:SF20">
    <property type="entry name" value="4'-PHOSPHOPANTETHEINE PHOSPHATASE"/>
    <property type="match status" value="1"/>
</dbReference>
<gene>
    <name evidence="12" type="ORF">GSBLH_T00004984001</name>
</gene>
<dbReference type="GeneID" id="24921969"/>
<evidence type="ECO:0000256" key="2">
    <source>
        <dbReference type="ARBA" id="ARBA00004496"/>
    </source>
</evidence>
<comment type="similarity">
    <text evidence="11">Belongs to the type II pantothenate kinase family.</text>
</comment>
<keyword evidence="10" id="KW-0173">Coenzyme A biosynthesis</keyword>
<dbReference type="SUPFAM" id="SSF53067">
    <property type="entry name" value="Actin-like ATPase domain"/>
    <property type="match status" value="2"/>
</dbReference>
<evidence type="ECO:0000256" key="8">
    <source>
        <dbReference type="ARBA" id="ARBA00022777"/>
    </source>
</evidence>
<dbReference type="EC" id="2.7.1.33" evidence="4"/>
<dbReference type="AlphaFoldDB" id="D8MBD9"/>
<keyword evidence="8" id="KW-0418">Kinase</keyword>
<evidence type="ECO:0000256" key="3">
    <source>
        <dbReference type="ARBA" id="ARBA00005225"/>
    </source>
</evidence>
<evidence type="ECO:0000313" key="12">
    <source>
        <dbReference type="EMBL" id="CBK25378.2"/>
    </source>
</evidence>
<keyword evidence="5" id="KW-0963">Cytoplasm</keyword>
<evidence type="ECO:0000256" key="6">
    <source>
        <dbReference type="ARBA" id="ARBA00022679"/>
    </source>
</evidence>
<dbReference type="EMBL" id="FN668691">
    <property type="protein sequence ID" value="CBK25378.2"/>
    <property type="molecule type" value="Genomic_DNA"/>
</dbReference>
<dbReference type="Pfam" id="PF03630">
    <property type="entry name" value="Fumble"/>
    <property type="match status" value="1"/>
</dbReference>
<dbReference type="PANTHER" id="PTHR12280">
    <property type="entry name" value="PANTOTHENATE KINASE"/>
    <property type="match status" value="1"/>
</dbReference>
<dbReference type="GO" id="GO:0005829">
    <property type="term" value="C:cytosol"/>
    <property type="evidence" value="ECO:0007669"/>
    <property type="project" value="TreeGrafter"/>
</dbReference>
<dbReference type="FunFam" id="3.30.420.40:FF:000025">
    <property type="entry name" value="pantothenate kinase 2, mitochondrial"/>
    <property type="match status" value="1"/>
</dbReference>
<dbReference type="InParanoid" id="D8MBD9"/>
<evidence type="ECO:0000256" key="10">
    <source>
        <dbReference type="ARBA" id="ARBA00022993"/>
    </source>
</evidence>
<dbReference type="Gene3D" id="3.30.420.40">
    <property type="match status" value="1"/>
</dbReference>
<reference evidence="12" key="1">
    <citation type="submission" date="2010-02" db="EMBL/GenBank/DDBJ databases">
        <title>Sequencing and annotation of the Blastocystis hominis genome.</title>
        <authorList>
            <person name="Wincker P."/>
        </authorList>
    </citation>
    <scope>NUCLEOTIDE SEQUENCE</scope>
    <source>
        <strain evidence="12">Singapore isolate B</strain>
    </source>
</reference>
<dbReference type="NCBIfam" id="TIGR00555">
    <property type="entry name" value="panK_eukar"/>
    <property type="match status" value="1"/>
</dbReference>